<protein>
    <submittedName>
        <fullName evidence="1">Uncharacterized protein</fullName>
    </submittedName>
</protein>
<proteinExistence type="predicted"/>
<dbReference type="AlphaFoldDB" id="A0A0E9U9D8"/>
<accession>A0A0E9U9D8</accession>
<reference evidence="1" key="2">
    <citation type="journal article" date="2015" name="Fish Shellfish Immunol.">
        <title>Early steps in the European eel (Anguilla anguilla)-Vibrio vulnificus interaction in the gills: Role of the RtxA13 toxin.</title>
        <authorList>
            <person name="Callol A."/>
            <person name="Pajuelo D."/>
            <person name="Ebbesson L."/>
            <person name="Teles M."/>
            <person name="MacKenzie S."/>
            <person name="Amaro C."/>
        </authorList>
    </citation>
    <scope>NUCLEOTIDE SEQUENCE</scope>
</reference>
<name>A0A0E9U9D8_ANGAN</name>
<organism evidence="1">
    <name type="scientific">Anguilla anguilla</name>
    <name type="common">European freshwater eel</name>
    <name type="synonym">Muraena anguilla</name>
    <dbReference type="NCBI Taxonomy" id="7936"/>
    <lineage>
        <taxon>Eukaryota</taxon>
        <taxon>Metazoa</taxon>
        <taxon>Chordata</taxon>
        <taxon>Craniata</taxon>
        <taxon>Vertebrata</taxon>
        <taxon>Euteleostomi</taxon>
        <taxon>Actinopterygii</taxon>
        <taxon>Neopterygii</taxon>
        <taxon>Teleostei</taxon>
        <taxon>Anguilliformes</taxon>
        <taxon>Anguillidae</taxon>
        <taxon>Anguilla</taxon>
    </lineage>
</organism>
<evidence type="ECO:0000313" key="1">
    <source>
        <dbReference type="EMBL" id="JAH62332.1"/>
    </source>
</evidence>
<sequence>MVFASSRDEHFLIFIFGGAI</sequence>
<dbReference type="EMBL" id="GBXM01046245">
    <property type="protein sequence ID" value="JAH62332.1"/>
    <property type="molecule type" value="Transcribed_RNA"/>
</dbReference>
<reference evidence="1" key="1">
    <citation type="submission" date="2014-11" db="EMBL/GenBank/DDBJ databases">
        <authorList>
            <person name="Amaro Gonzalez C."/>
        </authorList>
    </citation>
    <scope>NUCLEOTIDE SEQUENCE</scope>
</reference>